<dbReference type="RefSeq" id="WP_369609669.1">
    <property type="nucleotide sequence ID" value="NZ_AP031322.1"/>
</dbReference>
<keyword evidence="1" id="KW-0472">Membrane</keyword>
<keyword evidence="1" id="KW-0812">Transmembrane</keyword>
<name>A0AAT9GT85_9CREN</name>
<dbReference type="AlphaFoldDB" id="A0AAT9GT85"/>
<accession>A0AAT9GT85</accession>
<dbReference type="EMBL" id="AP031322">
    <property type="protein sequence ID" value="BFH74129.1"/>
    <property type="molecule type" value="Genomic_DNA"/>
</dbReference>
<evidence type="ECO:0000256" key="1">
    <source>
        <dbReference type="SAM" id="Phobius"/>
    </source>
</evidence>
<proteinExistence type="predicted"/>
<evidence type="ECO:0000313" key="2">
    <source>
        <dbReference type="EMBL" id="BFH74129.1"/>
    </source>
</evidence>
<sequence>MVSSIILFAFLIPGMIFSYTLSSSSLYVSHNQYFYYNDSILMKWEDTHFNMTVFNNLTVTTISPKLPPYHNVSVSSYNVLTYYDIYYSPYYLPIIAVLSNFSIINYPVNVNGSNVTVPAIKFYDNGGGYMIVSAQYGFPISVYNKTFENGIKFNFSVRLNYIQSPSPLNFVKSSNLYKVKLNFLIGTEHKYEEVYVISPSSSFAYGNIKLGNQTFPALNISAHGYVAVILPISEFPYIEPSGNIYVNGSIYSILLQQLSSDGYFYWSTTYEYQNKSFPFIGAMIGHYYVMFFPEGGDISIIFINSGGEIVGVTYTTPVDFSQYILIGGISIAVILVIVAVLKKRGVF</sequence>
<evidence type="ECO:0008006" key="3">
    <source>
        <dbReference type="Google" id="ProtNLM"/>
    </source>
</evidence>
<keyword evidence="1" id="KW-1133">Transmembrane helix</keyword>
<organism evidence="2">
    <name type="scientific">Sulfurisphaera javensis</name>
    <dbReference type="NCBI Taxonomy" id="2049879"/>
    <lineage>
        <taxon>Archaea</taxon>
        <taxon>Thermoproteota</taxon>
        <taxon>Thermoprotei</taxon>
        <taxon>Sulfolobales</taxon>
        <taxon>Sulfolobaceae</taxon>
        <taxon>Sulfurisphaera</taxon>
    </lineage>
</organism>
<reference evidence="2" key="1">
    <citation type="submission" date="2024-03" db="EMBL/GenBank/DDBJ databases">
        <title>Complete genome sequence of Sulfurisphaera javensis strain KD-1.</title>
        <authorList>
            <person name="Sakai H."/>
            <person name="Nur N."/>
            <person name="Suwanto A."/>
            <person name="Kurosawa N."/>
        </authorList>
    </citation>
    <scope>NUCLEOTIDE SEQUENCE</scope>
    <source>
        <strain evidence="2">KD-1</strain>
    </source>
</reference>
<protein>
    <recommendedName>
        <fullName evidence="3">Thermopsin</fullName>
    </recommendedName>
</protein>
<gene>
    <name evidence="2" type="ORF">SJAV_20730</name>
</gene>
<dbReference type="GeneID" id="92355022"/>
<dbReference type="KEGG" id="sjv:SJAV_20730"/>
<feature type="transmembrane region" description="Helical" evidence="1">
    <location>
        <begin position="323"/>
        <end position="341"/>
    </location>
</feature>